<feature type="binding site" evidence="12">
    <location>
        <position position="132"/>
    </location>
    <ligand>
        <name>[4Fe-4S] cluster</name>
        <dbReference type="ChEBI" id="CHEBI:49883"/>
        <note>4Fe-4S-S-AdoMet</note>
    </ligand>
</feature>
<name>C7NA88_LEPBD</name>
<dbReference type="PIRSF" id="PIRSF006004">
    <property type="entry name" value="CHP00048"/>
    <property type="match status" value="1"/>
</dbReference>
<accession>C7NA88</accession>
<dbReference type="Gene3D" id="3.20.20.70">
    <property type="entry name" value="Aldolase class I"/>
    <property type="match status" value="1"/>
</dbReference>
<keyword evidence="3 12" id="KW-0963">Cytoplasm</keyword>
<evidence type="ECO:0000256" key="8">
    <source>
        <dbReference type="ARBA" id="ARBA00022694"/>
    </source>
</evidence>
<dbReference type="PANTHER" id="PTHR30544">
    <property type="entry name" value="23S RRNA METHYLTRANSFERASE"/>
    <property type="match status" value="1"/>
</dbReference>
<feature type="binding site" evidence="12">
    <location>
        <begin position="237"/>
        <end position="239"/>
    </location>
    <ligand>
        <name>S-adenosyl-L-methionine</name>
        <dbReference type="ChEBI" id="CHEBI:59789"/>
    </ligand>
</feature>
<dbReference type="Pfam" id="PF04055">
    <property type="entry name" value="Radical_SAM"/>
    <property type="match status" value="1"/>
</dbReference>
<dbReference type="SUPFAM" id="SSF102114">
    <property type="entry name" value="Radical SAM enzymes"/>
    <property type="match status" value="1"/>
</dbReference>
<keyword evidence="11 12" id="KW-0411">Iron-sulfur</keyword>
<dbReference type="HOGENOM" id="CLU_029101_2_0_0"/>
<dbReference type="InterPro" id="IPR004383">
    <property type="entry name" value="rRNA_lsu_MTrfase_RlmN/Cfr"/>
</dbReference>
<dbReference type="CDD" id="cd01335">
    <property type="entry name" value="Radical_SAM"/>
    <property type="match status" value="1"/>
</dbReference>
<dbReference type="EMBL" id="CP001685">
    <property type="protein sequence ID" value="ACV39069.1"/>
    <property type="molecule type" value="Genomic_DNA"/>
</dbReference>
<keyword evidence="9 12" id="KW-0479">Metal-binding</keyword>
<evidence type="ECO:0000256" key="11">
    <source>
        <dbReference type="ARBA" id="ARBA00023014"/>
    </source>
</evidence>
<dbReference type="InterPro" id="IPR040072">
    <property type="entry name" value="Methyltransferase_A"/>
</dbReference>
<evidence type="ECO:0000256" key="7">
    <source>
        <dbReference type="ARBA" id="ARBA00022691"/>
    </source>
</evidence>
<feature type="binding site" evidence="12">
    <location>
        <position position="136"/>
    </location>
    <ligand>
        <name>[4Fe-4S] cluster</name>
        <dbReference type="ChEBI" id="CHEBI:49883"/>
        <note>4Fe-4S-S-AdoMet</note>
    </ligand>
</feature>
<dbReference type="GO" id="GO:0030488">
    <property type="term" value="P:tRNA methylation"/>
    <property type="evidence" value="ECO:0007669"/>
    <property type="project" value="UniProtKB-UniRule"/>
</dbReference>
<evidence type="ECO:0000313" key="15">
    <source>
        <dbReference type="Proteomes" id="UP000001910"/>
    </source>
</evidence>
<evidence type="ECO:0000256" key="3">
    <source>
        <dbReference type="ARBA" id="ARBA00022490"/>
    </source>
</evidence>
<dbReference type="STRING" id="523794.Lebu_1176"/>
<keyword evidence="4 12" id="KW-0698">rRNA processing</keyword>
<dbReference type="FunFam" id="3.20.20.70:FF:000014">
    <property type="entry name" value="Probable dual-specificity RNA methyltransferase RlmN"/>
    <property type="match status" value="1"/>
</dbReference>
<comment type="similarity">
    <text evidence="12">Belongs to the radical SAM superfamily. RlmN family.</text>
</comment>
<dbReference type="NCBIfam" id="TIGR00048">
    <property type="entry name" value="rRNA_mod_RlmN"/>
    <property type="match status" value="1"/>
</dbReference>
<feature type="binding site" evidence="12">
    <location>
        <position position="139"/>
    </location>
    <ligand>
        <name>[4Fe-4S] cluster</name>
        <dbReference type="ChEBI" id="CHEBI:49883"/>
        <note>4Fe-4S-S-AdoMet</note>
    </ligand>
</feature>
<evidence type="ECO:0000256" key="12">
    <source>
        <dbReference type="HAMAP-Rule" id="MF_01849"/>
    </source>
</evidence>
<comment type="caution">
    <text evidence="12">Lacks conserved residue(s) required for the propagation of feature annotation.</text>
</comment>
<keyword evidence="5 12" id="KW-0489">Methyltransferase</keyword>
<gene>
    <name evidence="12" type="primary">rlmN</name>
    <name evidence="14" type="ordered locus">Lebu_1176</name>
</gene>
<comment type="catalytic activity">
    <reaction evidence="12">
        <text>adenosine(2503) in 23S rRNA + 2 reduced [2Fe-2S]-[ferredoxin] + 2 S-adenosyl-L-methionine = 2-methyladenosine(2503) in 23S rRNA + 5'-deoxyadenosine + L-methionine + 2 oxidized [2Fe-2S]-[ferredoxin] + S-adenosyl-L-homocysteine</text>
        <dbReference type="Rhea" id="RHEA:42916"/>
        <dbReference type="Rhea" id="RHEA-COMP:10000"/>
        <dbReference type="Rhea" id="RHEA-COMP:10001"/>
        <dbReference type="Rhea" id="RHEA-COMP:10152"/>
        <dbReference type="Rhea" id="RHEA-COMP:10282"/>
        <dbReference type="ChEBI" id="CHEBI:17319"/>
        <dbReference type="ChEBI" id="CHEBI:33737"/>
        <dbReference type="ChEBI" id="CHEBI:33738"/>
        <dbReference type="ChEBI" id="CHEBI:57844"/>
        <dbReference type="ChEBI" id="CHEBI:57856"/>
        <dbReference type="ChEBI" id="CHEBI:59789"/>
        <dbReference type="ChEBI" id="CHEBI:74411"/>
        <dbReference type="ChEBI" id="CHEBI:74497"/>
        <dbReference type="EC" id="2.1.1.192"/>
    </reaction>
</comment>
<keyword evidence="10 12" id="KW-0408">Iron</keyword>
<dbReference type="Gene3D" id="1.10.150.530">
    <property type="match status" value="1"/>
</dbReference>
<dbReference type="InterPro" id="IPR027492">
    <property type="entry name" value="RNA_MTrfase_RlmN"/>
</dbReference>
<feature type="binding site" evidence="12">
    <location>
        <begin position="182"/>
        <end position="183"/>
    </location>
    <ligand>
        <name>S-adenosyl-L-methionine</name>
        <dbReference type="ChEBI" id="CHEBI:59789"/>
    </ligand>
</feature>
<dbReference type="AlphaFoldDB" id="C7NA88"/>
<feature type="binding site" evidence="12">
    <location>
        <position position="313"/>
    </location>
    <ligand>
        <name>S-adenosyl-L-methionine</name>
        <dbReference type="ChEBI" id="CHEBI:59789"/>
    </ligand>
</feature>
<comment type="cofactor">
    <cofactor evidence="12">
        <name>[4Fe-4S] cluster</name>
        <dbReference type="ChEBI" id="CHEBI:49883"/>
    </cofactor>
    <text evidence="12">Binds 1 [4Fe-4S] cluster. The cluster is coordinated with 3 cysteines and an exchangeable S-adenosyl-L-methionine.</text>
</comment>
<reference evidence="14 15" key="1">
    <citation type="journal article" date="2009" name="Stand. Genomic Sci.">
        <title>Complete genome sequence of Leptotrichia buccalis type strain (C-1013-b).</title>
        <authorList>
            <person name="Ivanova N."/>
            <person name="Gronow S."/>
            <person name="Lapidus A."/>
            <person name="Copeland A."/>
            <person name="Glavina Del Rio T."/>
            <person name="Nolan M."/>
            <person name="Lucas S."/>
            <person name="Chen F."/>
            <person name="Tice H."/>
            <person name="Cheng J.F."/>
            <person name="Saunders E."/>
            <person name="Bruce D."/>
            <person name="Goodwin L."/>
            <person name="Brettin T."/>
            <person name="Detter J.C."/>
            <person name="Han C."/>
            <person name="Pitluck S."/>
            <person name="Mikhailova N."/>
            <person name="Pati A."/>
            <person name="Mavrommatis K."/>
            <person name="Chen A."/>
            <person name="Palaniappan K."/>
            <person name="Land M."/>
            <person name="Hauser L."/>
            <person name="Chang Y.J."/>
            <person name="Jeffries C.D."/>
            <person name="Chain P."/>
            <person name="Rohde C."/>
            <person name="Goker M."/>
            <person name="Bristow J."/>
            <person name="Eisen J.A."/>
            <person name="Markowitz V."/>
            <person name="Hugenholtz P."/>
            <person name="Kyrpides N.C."/>
            <person name="Klenk H.P."/>
        </authorList>
    </citation>
    <scope>NUCLEOTIDE SEQUENCE [LARGE SCALE GENOMIC DNA]</scope>
    <source>
        <strain evidence="15">ATCC 14201 / DSM 1135 / JCM 12969 / NCTC 10249 / C-1013-b</strain>
    </source>
</reference>
<comment type="subcellular location">
    <subcellularLocation>
        <location evidence="1 12">Cytoplasm</location>
    </subcellularLocation>
</comment>
<dbReference type="GO" id="GO:0019843">
    <property type="term" value="F:rRNA binding"/>
    <property type="evidence" value="ECO:0007669"/>
    <property type="project" value="UniProtKB-UniRule"/>
</dbReference>
<dbReference type="InterPro" id="IPR007197">
    <property type="entry name" value="rSAM"/>
</dbReference>
<sequence length="372" mass="43117">MKRIENMERSNNEITNIDTVEKIDILGMDLESLQRKFVEIRLKKFNASQVFDWLHNKLVFNFDEFSNISKKDREILKEKFYVEKLEFKTHQVSEDGDTEKFLFELKDKRLIESVLISHKNRHTLCVSSQIGCLIGCDFCATATMTYERNLSISEILLQYYYVQKHLLQRGEKLGNVVYMGMGEPFLNYDAVLGSINMLNSPKGQNFSKRNFTISTSGIVNGIKRFTENENQINLAISLHSVKDDVRNEIMPINKRWGVKQLKESLLEYQKQTKNRITFEYILINDLNCEPEDARELAGFLNSFSCLVNLIPYNPVGGKPYKTPSKQKQREFYKLLKDKNVNVTLRETKGQDIAAACGQLKAKKEMNTSQSII</sequence>
<dbReference type="GO" id="GO:0070475">
    <property type="term" value="P:rRNA base methylation"/>
    <property type="evidence" value="ECO:0007669"/>
    <property type="project" value="UniProtKB-UniRule"/>
</dbReference>
<dbReference type="PROSITE" id="PS51918">
    <property type="entry name" value="RADICAL_SAM"/>
    <property type="match status" value="1"/>
</dbReference>
<dbReference type="GO" id="GO:0046872">
    <property type="term" value="F:metal ion binding"/>
    <property type="evidence" value="ECO:0007669"/>
    <property type="project" value="UniProtKB-KW"/>
</dbReference>
<dbReference type="GO" id="GO:0070040">
    <property type="term" value="F:rRNA (adenine(2503)-C2-)-methyltransferase activity"/>
    <property type="evidence" value="ECO:0007669"/>
    <property type="project" value="UniProtKB-UniRule"/>
</dbReference>
<feature type="active site" description="S-methylcysteine intermediate" evidence="12">
    <location>
        <position position="356"/>
    </location>
</feature>
<evidence type="ECO:0000256" key="1">
    <source>
        <dbReference type="ARBA" id="ARBA00004496"/>
    </source>
</evidence>
<dbReference type="InterPro" id="IPR013785">
    <property type="entry name" value="Aldolase_TIM"/>
</dbReference>
<dbReference type="Pfam" id="PF21016">
    <property type="entry name" value="RlmN_N"/>
    <property type="match status" value="1"/>
</dbReference>
<keyword evidence="2 12" id="KW-0004">4Fe-4S</keyword>
<feature type="binding site" evidence="12">
    <location>
        <position position="214"/>
    </location>
    <ligand>
        <name>S-adenosyl-L-methionine</name>
        <dbReference type="ChEBI" id="CHEBI:59789"/>
    </ligand>
</feature>
<evidence type="ECO:0000256" key="4">
    <source>
        <dbReference type="ARBA" id="ARBA00022552"/>
    </source>
</evidence>
<evidence type="ECO:0000256" key="2">
    <source>
        <dbReference type="ARBA" id="ARBA00022485"/>
    </source>
</evidence>
<dbReference type="SFLD" id="SFLDG01062">
    <property type="entry name" value="methyltransferase_(Class_A)"/>
    <property type="match status" value="1"/>
</dbReference>
<keyword evidence="8 12" id="KW-0819">tRNA processing</keyword>
<keyword evidence="7 12" id="KW-0949">S-adenosyl-L-methionine</keyword>
<dbReference type="GO" id="GO:0005737">
    <property type="term" value="C:cytoplasm"/>
    <property type="evidence" value="ECO:0007669"/>
    <property type="project" value="UniProtKB-SubCell"/>
</dbReference>
<comment type="miscellaneous">
    <text evidence="12">Reaction proceeds by a ping-pong mechanism involving intermediate methylation of a conserved cysteine residue.</text>
</comment>
<keyword evidence="12" id="KW-1015">Disulfide bond</keyword>
<comment type="catalytic activity">
    <reaction evidence="12">
        <text>adenosine(37) in tRNA + 2 reduced [2Fe-2S]-[ferredoxin] + 2 S-adenosyl-L-methionine = 2-methyladenosine(37) in tRNA + 5'-deoxyadenosine + L-methionine + 2 oxidized [2Fe-2S]-[ferredoxin] + S-adenosyl-L-homocysteine</text>
        <dbReference type="Rhea" id="RHEA:43332"/>
        <dbReference type="Rhea" id="RHEA-COMP:10000"/>
        <dbReference type="Rhea" id="RHEA-COMP:10001"/>
        <dbReference type="Rhea" id="RHEA-COMP:10162"/>
        <dbReference type="Rhea" id="RHEA-COMP:10485"/>
        <dbReference type="ChEBI" id="CHEBI:17319"/>
        <dbReference type="ChEBI" id="CHEBI:33737"/>
        <dbReference type="ChEBI" id="CHEBI:33738"/>
        <dbReference type="ChEBI" id="CHEBI:57844"/>
        <dbReference type="ChEBI" id="CHEBI:57856"/>
        <dbReference type="ChEBI" id="CHEBI:59789"/>
        <dbReference type="ChEBI" id="CHEBI:74411"/>
        <dbReference type="ChEBI" id="CHEBI:74497"/>
        <dbReference type="EC" id="2.1.1.192"/>
    </reaction>
</comment>
<dbReference type="Proteomes" id="UP000001910">
    <property type="component" value="Chromosome"/>
</dbReference>
<dbReference type="PANTHER" id="PTHR30544:SF5">
    <property type="entry name" value="RADICAL SAM CORE DOMAIN-CONTAINING PROTEIN"/>
    <property type="match status" value="1"/>
</dbReference>
<feature type="domain" description="Radical SAM core" evidence="13">
    <location>
        <begin position="118"/>
        <end position="351"/>
    </location>
</feature>
<proteinExistence type="inferred from homology"/>
<dbReference type="KEGG" id="lba:Lebu_1176"/>
<evidence type="ECO:0000256" key="10">
    <source>
        <dbReference type="ARBA" id="ARBA00023004"/>
    </source>
</evidence>
<keyword evidence="15" id="KW-1185">Reference proteome</keyword>
<evidence type="ECO:0000313" key="14">
    <source>
        <dbReference type="EMBL" id="ACV39069.1"/>
    </source>
</evidence>
<protein>
    <recommendedName>
        <fullName evidence="12">Probable dual-specificity RNA methyltransferase RlmN</fullName>
        <ecNumber evidence="12">2.1.1.192</ecNumber>
    </recommendedName>
    <alternativeName>
        <fullName evidence="12">23S rRNA (adenine(2503)-C(2))-methyltransferase</fullName>
    </alternativeName>
    <alternativeName>
        <fullName evidence="12">23S rRNA m2A2503 methyltransferase</fullName>
    </alternativeName>
    <alternativeName>
        <fullName evidence="12">Ribosomal RNA large subunit methyltransferase N</fullName>
    </alternativeName>
    <alternativeName>
        <fullName evidence="12">tRNA (adenine(37)-C(2))-methyltransferase</fullName>
    </alternativeName>
    <alternativeName>
        <fullName evidence="12">tRNA m2A37 methyltransferase</fullName>
    </alternativeName>
</protein>
<organism evidence="14 15">
    <name type="scientific">Leptotrichia buccalis (strain ATCC 14201 / DSM 1135 / JCM 12969 / NCTC 10249 / C-1013-b)</name>
    <dbReference type="NCBI Taxonomy" id="523794"/>
    <lineage>
        <taxon>Bacteria</taxon>
        <taxon>Fusobacteriati</taxon>
        <taxon>Fusobacteriota</taxon>
        <taxon>Fusobacteriia</taxon>
        <taxon>Fusobacteriales</taxon>
        <taxon>Leptotrichiaceae</taxon>
        <taxon>Leptotrichia</taxon>
    </lineage>
</organism>
<dbReference type="GO" id="GO:0002935">
    <property type="term" value="F:tRNA (adenine(37)-C2)-methyltransferase activity"/>
    <property type="evidence" value="ECO:0007669"/>
    <property type="project" value="UniProtKB-UniRule"/>
</dbReference>
<comment type="function">
    <text evidence="12">Specifically methylates position 2 of adenine 2503 in 23S rRNA and position 2 of adenine 37 in tRNAs.</text>
</comment>
<evidence type="ECO:0000259" key="13">
    <source>
        <dbReference type="PROSITE" id="PS51918"/>
    </source>
</evidence>
<dbReference type="HAMAP" id="MF_01849">
    <property type="entry name" value="RNA_methyltr_RlmN"/>
    <property type="match status" value="1"/>
</dbReference>
<dbReference type="SFLD" id="SFLDF00275">
    <property type="entry name" value="adenosine_C2_methyltransferase"/>
    <property type="match status" value="1"/>
</dbReference>
<evidence type="ECO:0000256" key="6">
    <source>
        <dbReference type="ARBA" id="ARBA00022679"/>
    </source>
</evidence>
<keyword evidence="6 12" id="KW-0808">Transferase</keyword>
<dbReference type="EC" id="2.1.1.192" evidence="12"/>
<dbReference type="eggNOG" id="COG0820">
    <property type="taxonomic scope" value="Bacteria"/>
</dbReference>
<dbReference type="GO" id="GO:0000049">
    <property type="term" value="F:tRNA binding"/>
    <property type="evidence" value="ECO:0007669"/>
    <property type="project" value="UniProtKB-UniRule"/>
</dbReference>
<dbReference type="InterPro" id="IPR058240">
    <property type="entry name" value="rSAM_sf"/>
</dbReference>
<evidence type="ECO:0000256" key="9">
    <source>
        <dbReference type="ARBA" id="ARBA00022723"/>
    </source>
</evidence>
<dbReference type="SFLD" id="SFLDS00029">
    <property type="entry name" value="Radical_SAM"/>
    <property type="match status" value="1"/>
</dbReference>
<dbReference type="InterPro" id="IPR048641">
    <property type="entry name" value="RlmN_N"/>
</dbReference>
<feature type="active site" description="Proton acceptor" evidence="12">
    <location>
        <position position="112"/>
    </location>
</feature>
<dbReference type="GO" id="GO:0051539">
    <property type="term" value="F:4 iron, 4 sulfur cluster binding"/>
    <property type="evidence" value="ECO:0007669"/>
    <property type="project" value="UniProtKB-UniRule"/>
</dbReference>
<evidence type="ECO:0000256" key="5">
    <source>
        <dbReference type="ARBA" id="ARBA00022603"/>
    </source>
</evidence>